<organism evidence="3 4">
    <name type="scientific">Pholiota conissans</name>
    <dbReference type="NCBI Taxonomy" id="109636"/>
    <lineage>
        <taxon>Eukaryota</taxon>
        <taxon>Fungi</taxon>
        <taxon>Dikarya</taxon>
        <taxon>Basidiomycota</taxon>
        <taxon>Agaricomycotina</taxon>
        <taxon>Agaricomycetes</taxon>
        <taxon>Agaricomycetidae</taxon>
        <taxon>Agaricales</taxon>
        <taxon>Agaricineae</taxon>
        <taxon>Strophariaceae</taxon>
        <taxon>Pholiota</taxon>
    </lineage>
</organism>
<protein>
    <recommendedName>
        <fullName evidence="5">Vacuolar membrane protein</fullName>
    </recommendedName>
</protein>
<keyword evidence="2" id="KW-0812">Transmembrane</keyword>
<evidence type="ECO:0000256" key="2">
    <source>
        <dbReference type="SAM" id="Phobius"/>
    </source>
</evidence>
<gene>
    <name evidence="3" type="ORF">BDN70DRAFT_802640</name>
</gene>
<evidence type="ECO:0008006" key="5">
    <source>
        <dbReference type="Google" id="ProtNLM"/>
    </source>
</evidence>
<keyword evidence="2" id="KW-1133">Transmembrane helix</keyword>
<feature type="compositionally biased region" description="Low complexity" evidence="1">
    <location>
        <begin position="306"/>
        <end position="325"/>
    </location>
</feature>
<dbReference type="AlphaFoldDB" id="A0A9P5Z6F6"/>
<feature type="transmembrane region" description="Helical" evidence="2">
    <location>
        <begin position="23"/>
        <end position="45"/>
    </location>
</feature>
<feature type="compositionally biased region" description="Polar residues" evidence="1">
    <location>
        <begin position="389"/>
        <end position="405"/>
    </location>
</feature>
<keyword evidence="2" id="KW-0472">Membrane</keyword>
<name>A0A9P5Z6F6_9AGAR</name>
<dbReference type="PANTHER" id="PTHR31735:SF1">
    <property type="entry name" value="VACUOLAR MEMBRANE PROTEIN YPL162C"/>
    <property type="match status" value="1"/>
</dbReference>
<dbReference type="OrthoDB" id="431202at2759"/>
<dbReference type="InterPro" id="IPR022127">
    <property type="entry name" value="STIMATE/YPL162C"/>
</dbReference>
<accession>A0A9P5Z6F6</accession>
<comment type="caution">
    <text evidence="3">The sequence shown here is derived from an EMBL/GenBank/DDBJ whole genome shotgun (WGS) entry which is preliminary data.</text>
</comment>
<sequence length="405" mass="45133">MLWRAEPPPPPNYPDVDPPSCQLLGPTALIVQGLMGLLVILSLVYKRHRETPKRPWKIWVFDVSKQVAGQLFVHGTNLLVSGLVSHHTDGNACVSYFLNILIDTTFGILLIYVTLSSLTYLFTEKFRMKGFESGVYGDPPSINYWARQAALYILSLTTMKAVVIAILTFIPAIYVAGEWLLSWTYTEEGDALQVIIVMGIFPILMNVLQFWIIDSIVKASGRAPFLDLERGEYHDQEPLFRAPSEDEDGNDASHERTIAPRLARSSISTLDSRELDDQTLATDTPPGEYKSSASSSRQVSDAHNYPPSLSSSFSSEAPSSHSSKGPPREAKNLQKKVKRRDPQSTPSCSLPSPRITHAPSIPLVEDSVEWTVSWDDSNEWERDPDHTQKTLSTTGHWNVPTIPTT</sequence>
<evidence type="ECO:0000313" key="3">
    <source>
        <dbReference type="EMBL" id="KAF9481877.1"/>
    </source>
</evidence>
<proteinExistence type="predicted"/>
<feature type="transmembrane region" description="Helical" evidence="2">
    <location>
        <begin position="194"/>
        <end position="213"/>
    </location>
</feature>
<reference evidence="3" key="1">
    <citation type="submission" date="2020-11" db="EMBL/GenBank/DDBJ databases">
        <authorList>
            <consortium name="DOE Joint Genome Institute"/>
            <person name="Ahrendt S."/>
            <person name="Riley R."/>
            <person name="Andreopoulos W."/>
            <person name="Labutti K."/>
            <person name="Pangilinan J."/>
            <person name="Ruiz-Duenas F.J."/>
            <person name="Barrasa J.M."/>
            <person name="Sanchez-Garcia M."/>
            <person name="Camarero S."/>
            <person name="Miyauchi S."/>
            <person name="Serrano A."/>
            <person name="Linde D."/>
            <person name="Babiker R."/>
            <person name="Drula E."/>
            <person name="Ayuso-Fernandez I."/>
            <person name="Pacheco R."/>
            <person name="Padilla G."/>
            <person name="Ferreira P."/>
            <person name="Barriuso J."/>
            <person name="Kellner H."/>
            <person name="Castanera R."/>
            <person name="Alfaro M."/>
            <person name="Ramirez L."/>
            <person name="Pisabarro A.G."/>
            <person name="Kuo A."/>
            <person name="Tritt A."/>
            <person name="Lipzen A."/>
            <person name="He G."/>
            <person name="Yan M."/>
            <person name="Ng V."/>
            <person name="Cullen D."/>
            <person name="Martin F."/>
            <person name="Rosso M.-N."/>
            <person name="Henrissat B."/>
            <person name="Hibbett D."/>
            <person name="Martinez A.T."/>
            <person name="Grigoriev I.V."/>
        </authorList>
    </citation>
    <scope>NUCLEOTIDE SEQUENCE</scope>
    <source>
        <strain evidence="3">CIRM-BRFM 674</strain>
    </source>
</reference>
<feature type="transmembrane region" description="Helical" evidence="2">
    <location>
        <begin position="66"/>
        <end position="84"/>
    </location>
</feature>
<evidence type="ECO:0000313" key="4">
    <source>
        <dbReference type="Proteomes" id="UP000807469"/>
    </source>
</evidence>
<feature type="region of interest" description="Disordered" evidence="1">
    <location>
        <begin position="376"/>
        <end position="405"/>
    </location>
</feature>
<feature type="transmembrane region" description="Helical" evidence="2">
    <location>
        <begin position="96"/>
        <end position="122"/>
    </location>
</feature>
<keyword evidence="4" id="KW-1185">Reference proteome</keyword>
<dbReference type="Proteomes" id="UP000807469">
    <property type="component" value="Unassembled WGS sequence"/>
</dbReference>
<evidence type="ECO:0000256" key="1">
    <source>
        <dbReference type="SAM" id="MobiDB-lite"/>
    </source>
</evidence>
<feature type="compositionally biased region" description="Basic and acidic residues" evidence="1">
    <location>
        <begin position="379"/>
        <end position="388"/>
    </location>
</feature>
<dbReference type="Pfam" id="PF12400">
    <property type="entry name" value="STIMATE"/>
    <property type="match status" value="1"/>
</dbReference>
<dbReference type="EMBL" id="MU155173">
    <property type="protein sequence ID" value="KAF9481877.1"/>
    <property type="molecule type" value="Genomic_DNA"/>
</dbReference>
<feature type="transmembrane region" description="Helical" evidence="2">
    <location>
        <begin position="149"/>
        <end position="174"/>
    </location>
</feature>
<dbReference type="PANTHER" id="PTHR31735">
    <property type="entry name" value="VACUOLAR MEMBRANE PROTEIN YPL162C"/>
    <property type="match status" value="1"/>
</dbReference>
<feature type="region of interest" description="Disordered" evidence="1">
    <location>
        <begin position="236"/>
        <end position="363"/>
    </location>
</feature>
<dbReference type="GO" id="GO:0016020">
    <property type="term" value="C:membrane"/>
    <property type="evidence" value="ECO:0007669"/>
    <property type="project" value="TreeGrafter"/>
</dbReference>